<evidence type="ECO:0000259" key="6">
    <source>
        <dbReference type="Pfam" id="PF00155"/>
    </source>
</evidence>
<feature type="domain" description="Aminotransferase class I/classII large" evidence="6">
    <location>
        <begin position="61"/>
        <end position="365"/>
    </location>
</feature>
<dbReference type="Pfam" id="PF00155">
    <property type="entry name" value="Aminotran_1_2"/>
    <property type="match status" value="1"/>
</dbReference>
<dbReference type="Proteomes" id="UP000650628">
    <property type="component" value="Unassembled WGS sequence"/>
</dbReference>
<dbReference type="AlphaFoldDB" id="A0A8J3TX37"/>
<organism evidence="7 8">
    <name type="scientific">Planotetraspora mira</name>
    <dbReference type="NCBI Taxonomy" id="58121"/>
    <lineage>
        <taxon>Bacteria</taxon>
        <taxon>Bacillati</taxon>
        <taxon>Actinomycetota</taxon>
        <taxon>Actinomycetes</taxon>
        <taxon>Streptosporangiales</taxon>
        <taxon>Streptosporangiaceae</taxon>
        <taxon>Planotetraspora</taxon>
    </lineage>
</organism>
<keyword evidence="3" id="KW-0808">Transferase</keyword>
<dbReference type="PROSITE" id="PS00599">
    <property type="entry name" value="AA_TRANSFER_CLASS_2"/>
    <property type="match status" value="1"/>
</dbReference>
<comment type="caution">
    <text evidence="7">The sequence shown here is derived from an EMBL/GenBank/DDBJ whole genome shotgun (WGS) entry which is preliminary data.</text>
</comment>
<dbReference type="PANTHER" id="PTHR43643">
    <property type="entry name" value="HISTIDINOL-PHOSPHATE AMINOTRANSFERASE 2"/>
    <property type="match status" value="1"/>
</dbReference>
<dbReference type="InterPro" id="IPR015421">
    <property type="entry name" value="PyrdxlP-dep_Trfase_major"/>
</dbReference>
<dbReference type="EMBL" id="BOOO01000010">
    <property type="protein sequence ID" value="GII28740.1"/>
    <property type="molecule type" value="Genomic_DNA"/>
</dbReference>
<comment type="similarity">
    <text evidence="5">Belongs to the class-II pyridoxal-phosphate-dependent aminotransferase family.</text>
</comment>
<evidence type="ECO:0000256" key="5">
    <source>
        <dbReference type="RuleBase" id="RU003693"/>
    </source>
</evidence>
<accession>A0A8J3TX37</accession>
<keyword evidence="8" id="KW-1185">Reference proteome</keyword>
<dbReference type="PANTHER" id="PTHR43643:SF3">
    <property type="entry name" value="HISTIDINOL-PHOSPHATE AMINOTRANSFERASE"/>
    <property type="match status" value="1"/>
</dbReference>
<dbReference type="InterPro" id="IPR015422">
    <property type="entry name" value="PyrdxlP-dep_Trfase_small"/>
</dbReference>
<dbReference type="InterPro" id="IPR004839">
    <property type="entry name" value="Aminotransferase_I/II_large"/>
</dbReference>
<dbReference type="InterPro" id="IPR050106">
    <property type="entry name" value="HistidinolP_aminotransfase"/>
</dbReference>
<comment type="cofactor">
    <cofactor evidence="1 5">
        <name>pyridoxal 5'-phosphate</name>
        <dbReference type="ChEBI" id="CHEBI:597326"/>
    </cofactor>
</comment>
<proteinExistence type="inferred from homology"/>
<sequence>MIDEPARRAPREWGGIRAPNLLLDERQKVMGGNAPRMRTSLDAVPVFEAGVSGFGPVKHRMNFNENPFGPLPSVLDVVRETAAGLNRYPDMLNSSLIETIAEHFGVAQESVAVGGGGAAVLQQLLLAAVDQGDEVVFPWRSFEAYPILTSVVGARQVRVPLSGVDQDLESMLGAITDRTRLVFLCNPNNPTSTAIDHDALDGFIDRAPEHVLIVLDEAYREFVRAPEVPDGIRRYGDRPNVAVLRTFSKAYGLAGLRVAFTVAHPTVARAVRKTALPFGVTRLAERAAQASLRASDELFARVETIVKERERMESTLRAQGWPVARSETNFLWLPMKARSADFGEACRRDGVLVRAFPDEGVRITVDEERANDIVLSIAQEFARS</sequence>
<evidence type="ECO:0000256" key="1">
    <source>
        <dbReference type="ARBA" id="ARBA00001933"/>
    </source>
</evidence>
<dbReference type="CDD" id="cd00609">
    <property type="entry name" value="AAT_like"/>
    <property type="match status" value="1"/>
</dbReference>
<keyword evidence="2 7" id="KW-0032">Aminotransferase</keyword>
<dbReference type="InterPro" id="IPR024892">
    <property type="entry name" value="ArAT"/>
</dbReference>
<reference evidence="7 8" key="1">
    <citation type="submission" date="2021-01" db="EMBL/GenBank/DDBJ databases">
        <title>Whole genome shotgun sequence of Planotetraspora mira NBRC 15435.</title>
        <authorList>
            <person name="Komaki H."/>
            <person name="Tamura T."/>
        </authorList>
    </citation>
    <scope>NUCLEOTIDE SEQUENCE [LARGE SCALE GENOMIC DNA]</scope>
    <source>
        <strain evidence="7 8">NBRC 15435</strain>
    </source>
</reference>
<evidence type="ECO:0000313" key="8">
    <source>
        <dbReference type="Proteomes" id="UP000650628"/>
    </source>
</evidence>
<dbReference type="Gene3D" id="3.40.640.10">
    <property type="entry name" value="Type I PLP-dependent aspartate aminotransferase-like (Major domain)"/>
    <property type="match status" value="1"/>
</dbReference>
<evidence type="ECO:0000256" key="2">
    <source>
        <dbReference type="ARBA" id="ARBA00022576"/>
    </source>
</evidence>
<dbReference type="Gene3D" id="3.90.1150.10">
    <property type="entry name" value="Aspartate Aminotransferase, domain 1"/>
    <property type="match status" value="1"/>
</dbReference>
<evidence type="ECO:0000256" key="4">
    <source>
        <dbReference type="ARBA" id="ARBA00022898"/>
    </source>
</evidence>
<evidence type="ECO:0000313" key="7">
    <source>
        <dbReference type="EMBL" id="GII28740.1"/>
    </source>
</evidence>
<dbReference type="NCBIfam" id="NF002878">
    <property type="entry name" value="PRK03321.1"/>
    <property type="match status" value="1"/>
</dbReference>
<dbReference type="GO" id="GO:0030170">
    <property type="term" value="F:pyridoxal phosphate binding"/>
    <property type="evidence" value="ECO:0007669"/>
    <property type="project" value="InterPro"/>
</dbReference>
<dbReference type="GO" id="GO:0008483">
    <property type="term" value="F:transaminase activity"/>
    <property type="evidence" value="ECO:0007669"/>
    <property type="project" value="UniProtKB-KW"/>
</dbReference>
<protein>
    <submittedName>
        <fullName evidence="7">Putative phenylalanine aminotransferase</fullName>
    </submittedName>
</protein>
<name>A0A8J3TX37_9ACTN</name>
<gene>
    <name evidence="7" type="primary">pat_2</name>
    <name evidence="7" type="ORF">Pmi06nite_21820</name>
</gene>
<keyword evidence="4 5" id="KW-0663">Pyridoxal phosphate</keyword>
<dbReference type="InterPro" id="IPR001917">
    <property type="entry name" value="Aminotrans_II_pyridoxalP_BS"/>
</dbReference>
<dbReference type="InterPro" id="IPR015424">
    <property type="entry name" value="PyrdxlP-dep_Trfase"/>
</dbReference>
<dbReference type="SUPFAM" id="SSF53383">
    <property type="entry name" value="PLP-dependent transferases"/>
    <property type="match status" value="1"/>
</dbReference>
<evidence type="ECO:0000256" key="3">
    <source>
        <dbReference type="ARBA" id="ARBA00022679"/>
    </source>
</evidence>